<reference evidence="2 3" key="1">
    <citation type="journal article" date="2019" name="Commun. Biol.">
        <title>The bagworm genome reveals a unique fibroin gene that provides high tensile strength.</title>
        <authorList>
            <person name="Kono N."/>
            <person name="Nakamura H."/>
            <person name="Ohtoshi R."/>
            <person name="Tomita M."/>
            <person name="Numata K."/>
            <person name="Arakawa K."/>
        </authorList>
    </citation>
    <scope>NUCLEOTIDE SEQUENCE [LARGE SCALE GENOMIC DNA]</scope>
</reference>
<proteinExistence type="predicted"/>
<evidence type="ECO:0000313" key="2">
    <source>
        <dbReference type="EMBL" id="GBP24929.1"/>
    </source>
</evidence>
<protein>
    <submittedName>
        <fullName evidence="2">Uncharacterized protein</fullName>
    </submittedName>
</protein>
<evidence type="ECO:0000256" key="1">
    <source>
        <dbReference type="SAM" id="MobiDB-lite"/>
    </source>
</evidence>
<gene>
    <name evidence="2" type="ORF">EVAR_12596_1</name>
</gene>
<feature type="compositionally biased region" description="Basic and acidic residues" evidence="1">
    <location>
        <begin position="1"/>
        <end position="20"/>
    </location>
</feature>
<accession>A0A4C1UF05</accession>
<organism evidence="2 3">
    <name type="scientific">Eumeta variegata</name>
    <name type="common">Bagworm moth</name>
    <name type="synonym">Eumeta japonica</name>
    <dbReference type="NCBI Taxonomy" id="151549"/>
    <lineage>
        <taxon>Eukaryota</taxon>
        <taxon>Metazoa</taxon>
        <taxon>Ecdysozoa</taxon>
        <taxon>Arthropoda</taxon>
        <taxon>Hexapoda</taxon>
        <taxon>Insecta</taxon>
        <taxon>Pterygota</taxon>
        <taxon>Neoptera</taxon>
        <taxon>Endopterygota</taxon>
        <taxon>Lepidoptera</taxon>
        <taxon>Glossata</taxon>
        <taxon>Ditrysia</taxon>
        <taxon>Tineoidea</taxon>
        <taxon>Psychidae</taxon>
        <taxon>Oiketicinae</taxon>
        <taxon>Eumeta</taxon>
    </lineage>
</organism>
<dbReference type="EMBL" id="BGZK01000167">
    <property type="protein sequence ID" value="GBP24929.1"/>
    <property type="molecule type" value="Genomic_DNA"/>
</dbReference>
<sequence length="119" mass="13266">MNSRDRDAGRKFESDSSKRERGIKRKQVQENLHGSLNRYIKSDDQEAYTKGLLIESDFNPDSAENIPSTSSWVPPPSTPSSQEHEPELESVATSMSAGMENLSPQNDSGLWPITITDID</sequence>
<feature type="compositionally biased region" description="Polar residues" evidence="1">
    <location>
        <begin position="91"/>
        <end position="108"/>
    </location>
</feature>
<dbReference type="OrthoDB" id="7089958at2759"/>
<name>A0A4C1UF05_EUMVA</name>
<dbReference type="Proteomes" id="UP000299102">
    <property type="component" value="Unassembled WGS sequence"/>
</dbReference>
<evidence type="ECO:0000313" key="3">
    <source>
        <dbReference type="Proteomes" id="UP000299102"/>
    </source>
</evidence>
<comment type="caution">
    <text evidence="2">The sequence shown here is derived from an EMBL/GenBank/DDBJ whole genome shotgun (WGS) entry which is preliminary data.</text>
</comment>
<keyword evidence="3" id="KW-1185">Reference proteome</keyword>
<feature type="region of interest" description="Disordered" evidence="1">
    <location>
        <begin position="1"/>
        <end position="119"/>
    </location>
</feature>
<dbReference type="AlphaFoldDB" id="A0A4C1UF05"/>